<gene>
    <name evidence="2" type="ORF">E5991_08350</name>
</gene>
<feature type="region of interest" description="Disordered" evidence="1">
    <location>
        <begin position="384"/>
        <end position="410"/>
    </location>
</feature>
<name>A0A4S4F455_9BIFI</name>
<evidence type="ECO:0008006" key="4">
    <source>
        <dbReference type="Google" id="ProtNLM"/>
    </source>
</evidence>
<accession>A0A4S4F455</accession>
<comment type="caution">
    <text evidence="2">The sequence shown here is derived from an EMBL/GenBank/DDBJ whole genome shotgun (WGS) entry which is preliminary data.</text>
</comment>
<evidence type="ECO:0000313" key="2">
    <source>
        <dbReference type="EMBL" id="THG24389.1"/>
    </source>
</evidence>
<dbReference type="EMBL" id="SSTF01000028">
    <property type="protein sequence ID" value="THG24389.1"/>
    <property type="molecule type" value="Genomic_DNA"/>
</dbReference>
<dbReference type="AlphaFoldDB" id="A0A4S4F455"/>
<organism evidence="2 3">
    <name type="scientific">Bifidobacterium pseudolongum</name>
    <dbReference type="NCBI Taxonomy" id="1694"/>
    <lineage>
        <taxon>Bacteria</taxon>
        <taxon>Bacillati</taxon>
        <taxon>Actinomycetota</taxon>
        <taxon>Actinomycetes</taxon>
        <taxon>Bifidobacteriales</taxon>
        <taxon>Bifidobacteriaceae</taxon>
        <taxon>Bifidobacterium</taxon>
    </lineage>
</organism>
<sequence>MASNTTYGDYMRDMPGGLRNIGKPLTIAAFGVLVVALFLCMANVIAAGVVLAVGEGTVAVLAVRDREHRNIADRAVERVSYRRQIRTGRALYRSGMLSPVDAGRCLLPGVCSHMELTEASDGFGRRFALVSHGHTGEYALLMACQPQGVGMADDDVEDAYVAAWAHVLESLADEDGVTQLAVSVDTAPDSGVRFRRNLTRRMVDDAPDLAARCMRQVMGSYATGGAATDTILTLTFRYRDRRGRFLERDEAARRIGGLIPSLCERVGAAGGGTPRCLGADEIARMVAVSYDPAMQDAIEAQDTPPYVAWQDAGPTAAEARWDWYRHDSGVSRTWQMCDPPSSNVTSSILGSLLGPLPECDRKRVTLLFRPVPSDRTAFLTEDNRRKAANQIGQEKRASMRSSKQLAQADRQAAEATNGAVLVYFGLLATVTVMAGEHEEDRLEAASRAVESAAGAARINLRPCYGAQDSGFAAGLPLGLDVRSYRPAGLTGLID</sequence>
<reference evidence="2 3" key="1">
    <citation type="submission" date="2019-04" db="EMBL/GenBank/DDBJ databases">
        <title>Microbes associate with the intestines of laboratory mice.</title>
        <authorList>
            <person name="Navarre W."/>
            <person name="Wong E."/>
            <person name="Huang K.C."/>
            <person name="Tropini C."/>
            <person name="Ng K."/>
            <person name="Yu B."/>
        </authorList>
    </citation>
    <scope>NUCLEOTIDE SEQUENCE [LARGE SCALE GENOMIC DNA]</scope>
    <source>
        <strain evidence="2 3">NM87_A27A</strain>
    </source>
</reference>
<evidence type="ECO:0000256" key="1">
    <source>
        <dbReference type="SAM" id="MobiDB-lite"/>
    </source>
</evidence>
<dbReference type="Proteomes" id="UP000306798">
    <property type="component" value="Unassembled WGS sequence"/>
</dbReference>
<dbReference type="RefSeq" id="WP_136511646.1">
    <property type="nucleotide sequence ID" value="NZ_SSTF01000028.1"/>
</dbReference>
<protein>
    <recommendedName>
        <fullName evidence="4">Integral membrane protein</fullName>
    </recommendedName>
</protein>
<dbReference type="InterPro" id="IPR049978">
    <property type="entry name" value="SCO6880-like"/>
</dbReference>
<evidence type="ECO:0000313" key="3">
    <source>
        <dbReference type="Proteomes" id="UP000306798"/>
    </source>
</evidence>
<dbReference type="NCBIfam" id="NF042935">
    <property type="entry name" value="SCO6880_fam"/>
    <property type="match status" value="1"/>
</dbReference>
<proteinExistence type="predicted"/>